<evidence type="ECO:0000313" key="13">
    <source>
        <dbReference type="Proteomes" id="UP000036403"/>
    </source>
</evidence>
<dbReference type="OrthoDB" id="7555369at2759"/>
<keyword evidence="8" id="KW-0808">Transferase</keyword>
<dbReference type="GO" id="GO:0003887">
    <property type="term" value="F:DNA-directed DNA polymerase activity"/>
    <property type="evidence" value="ECO:0007669"/>
    <property type="project" value="UniProtKB-KW"/>
</dbReference>
<dbReference type="EMBL" id="LBMM01017183">
    <property type="protein sequence ID" value="KMQ84175.1"/>
    <property type="molecule type" value="Genomic_DNA"/>
</dbReference>
<keyword evidence="7" id="KW-0695">RNA-directed DNA polymerase</keyword>
<evidence type="ECO:0000256" key="4">
    <source>
        <dbReference type="ARBA" id="ARBA00022801"/>
    </source>
</evidence>
<dbReference type="Pfam" id="PF00665">
    <property type="entry name" value="rve"/>
    <property type="match status" value="1"/>
</dbReference>
<feature type="compositionally biased region" description="Acidic residues" evidence="10">
    <location>
        <begin position="291"/>
        <end position="312"/>
    </location>
</feature>
<dbReference type="Gene3D" id="3.30.420.10">
    <property type="entry name" value="Ribonuclease H-like superfamily/Ribonuclease H"/>
    <property type="match status" value="1"/>
</dbReference>
<evidence type="ECO:0000259" key="11">
    <source>
        <dbReference type="PROSITE" id="PS50994"/>
    </source>
</evidence>
<keyword evidence="6" id="KW-0229">DNA integration</keyword>
<dbReference type="Pfam" id="PF25597">
    <property type="entry name" value="SH3_retrovirus"/>
    <property type="match status" value="1"/>
</dbReference>
<feature type="non-terminal residue" evidence="12">
    <location>
        <position position="348"/>
    </location>
</feature>
<keyword evidence="1" id="KW-0540">Nuclease</keyword>
<keyword evidence="8" id="KW-0548">Nucleotidyltransferase</keyword>
<dbReference type="GO" id="GO:0046872">
    <property type="term" value="F:metal ion binding"/>
    <property type="evidence" value="ECO:0007669"/>
    <property type="project" value="UniProtKB-KW"/>
</dbReference>
<evidence type="ECO:0000313" key="12">
    <source>
        <dbReference type="EMBL" id="KMQ84175.1"/>
    </source>
</evidence>
<evidence type="ECO:0000256" key="3">
    <source>
        <dbReference type="ARBA" id="ARBA00022759"/>
    </source>
</evidence>
<dbReference type="Proteomes" id="UP000036403">
    <property type="component" value="Unassembled WGS sequence"/>
</dbReference>
<comment type="caution">
    <text evidence="12">The sequence shown here is derived from an EMBL/GenBank/DDBJ whole genome shotgun (WGS) entry which is preliminary data.</text>
</comment>
<dbReference type="PaxDb" id="67767-A0A0J7MUL5"/>
<organism evidence="12 13">
    <name type="scientific">Lasius niger</name>
    <name type="common">Black garden ant</name>
    <dbReference type="NCBI Taxonomy" id="67767"/>
    <lineage>
        <taxon>Eukaryota</taxon>
        <taxon>Metazoa</taxon>
        <taxon>Ecdysozoa</taxon>
        <taxon>Arthropoda</taxon>
        <taxon>Hexapoda</taxon>
        <taxon>Insecta</taxon>
        <taxon>Pterygota</taxon>
        <taxon>Neoptera</taxon>
        <taxon>Endopterygota</taxon>
        <taxon>Hymenoptera</taxon>
        <taxon>Apocrita</taxon>
        <taxon>Aculeata</taxon>
        <taxon>Formicoidea</taxon>
        <taxon>Formicidae</taxon>
        <taxon>Formicinae</taxon>
        <taxon>Lasius</taxon>
        <taxon>Lasius</taxon>
    </lineage>
</organism>
<keyword evidence="5" id="KW-0460">Magnesium</keyword>
<reference evidence="12 13" key="1">
    <citation type="submission" date="2015-04" db="EMBL/GenBank/DDBJ databases">
        <title>Lasius niger genome sequencing.</title>
        <authorList>
            <person name="Konorov E.A."/>
            <person name="Nikitin M.A."/>
            <person name="Kirill M.V."/>
            <person name="Chang P."/>
        </authorList>
    </citation>
    <scope>NUCLEOTIDE SEQUENCE [LARGE SCALE GENOMIC DNA]</scope>
    <source>
        <tissue evidence="12">Whole</tissue>
    </source>
</reference>
<keyword evidence="8" id="KW-0239">DNA-directed DNA polymerase</keyword>
<keyword evidence="9" id="KW-0233">DNA recombination</keyword>
<dbReference type="GO" id="GO:0003676">
    <property type="term" value="F:nucleic acid binding"/>
    <property type="evidence" value="ECO:0007669"/>
    <property type="project" value="InterPro"/>
</dbReference>
<dbReference type="InterPro" id="IPR057670">
    <property type="entry name" value="SH3_retrovirus"/>
</dbReference>
<evidence type="ECO:0000256" key="10">
    <source>
        <dbReference type="SAM" id="MobiDB-lite"/>
    </source>
</evidence>
<protein>
    <submittedName>
        <fullName evidence="12">Retrovirus-related pol polyprotein from transposon tnt 1-94</fullName>
    </submittedName>
</protein>
<dbReference type="InterPro" id="IPR001584">
    <property type="entry name" value="Integrase_cat-core"/>
</dbReference>
<keyword evidence="2" id="KW-0479">Metal-binding</keyword>
<accession>A0A0J7MUL5</accession>
<keyword evidence="4" id="KW-0378">Hydrolase</keyword>
<keyword evidence="3" id="KW-0255">Endonuclease</keyword>
<dbReference type="STRING" id="67767.A0A0J7MUL5"/>
<proteinExistence type="predicted"/>
<evidence type="ECO:0000256" key="9">
    <source>
        <dbReference type="ARBA" id="ARBA00023172"/>
    </source>
</evidence>
<feature type="region of interest" description="Disordered" evidence="10">
    <location>
        <begin position="286"/>
        <end position="348"/>
    </location>
</feature>
<dbReference type="GO" id="GO:0015074">
    <property type="term" value="P:DNA integration"/>
    <property type="evidence" value="ECO:0007669"/>
    <property type="project" value="UniProtKB-KW"/>
</dbReference>
<dbReference type="GO" id="GO:0004519">
    <property type="term" value="F:endonuclease activity"/>
    <property type="evidence" value="ECO:0007669"/>
    <property type="project" value="UniProtKB-KW"/>
</dbReference>
<evidence type="ECO:0000256" key="2">
    <source>
        <dbReference type="ARBA" id="ARBA00022723"/>
    </source>
</evidence>
<dbReference type="InterPro" id="IPR012337">
    <property type="entry name" value="RNaseH-like_sf"/>
</dbReference>
<dbReference type="AlphaFoldDB" id="A0A0J7MUL5"/>
<dbReference type="GO" id="GO:0016787">
    <property type="term" value="F:hydrolase activity"/>
    <property type="evidence" value="ECO:0007669"/>
    <property type="project" value="UniProtKB-KW"/>
</dbReference>
<evidence type="ECO:0000256" key="8">
    <source>
        <dbReference type="ARBA" id="ARBA00022932"/>
    </source>
</evidence>
<dbReference type="InterPro" id="IPR036397">
    <property type="entry name" value="RNaseH_sf"/>
</dbReference>
<gene>
    <name evidence="12" type="ORF">RF55_18250</name>
</gene>
<feature type="domain" description="Integrase catalytic" evidence="11">
    <location>
        <begin position="35"/>
        <end position="201"/>
    </location>
</feature>
<evidence type="ECO:0000256" key="5">
    <source>
        <dbReference type="ARBA" id="ARBA00022842"/>
    </source>
</evidence>
<dbReference type="PROSITE" id="PS50994">
    <property type="entry name" value="INTEGRASE"/>
    <property type="match status" value="1"/>
</dbReference>
<dbReference type="GO" id="GO:0006310">
    <property type="term" value="P:DNA recombination"/>
    <property type="evidence" value="ECO:0007669"/>
    <property type="project" value="UniProtKB-KW"/>
</dbReference>
<evidence type="ECO:0000256" key="6">
    <source>
        <dbReference type="ARBA" id="ARBA00022908"/>
    </source>
</evidence>
<name>A0A0J7MUL5_LASNI</name>
<dbReference type="GO" id="GO:0003964">
    <property type="term" value="F:RNA-directed DNA polymerase activity"/>
    <property type="evidence" value="ECO:0007669"/>
    <property type="project" value="UniProtKB-KW"/>
</dbReference>
<evidence type="ECO:0000256" key="7">
    <source>
        <dbReference type="ARBA" id="ARBA00022918"/>
    </source>
</evidence>
<dbReference type="PANTHER" id="PTHR42648:SF11">
    <property type="entry name" value="TRANSPOSON TY4-P GAG-POL POLYPROTEIN"/>
    <property type="match status" value="1"/>
</dbReference>
<dbReference type="SUPFAM" id="SSF53098">
    <property type="entry name" value="Ribonuclease H-like"/>
    <property type="match status" value="1"/>
</dbReference>
<sequence>MVSGIDFNSNKAQLNCEVCHMGKICQILYKKSSNRAKGKLGLVHSNICGPMSTMSIGGSKYFVTFIDDYTKYMEVFMLKNRSEVLSVFRKYMLRVKRECGHGIKILHTDNAKEYISRELSKQLESEGIKHELTVPHTPQQNGVEERANRTLVEMARCMLLQSKMPMSLWAEAINTANFIRNRCPTKALDNKTLLEMWSKPYVRFMRTFECKAISLIKGTNKSKFKAKGKSMIMVGYSSESKAYRLWQPKTIFKSRDVRFLENAKPDSNQVDKFLEVPMNLNEEIISNYDASETESTEEREETYDTPDDDVEVIDSQPMKSRETCDTPRGIINEDDDLHEEKSTSSLEL</sequence>
<keyword evidence="13" id="KW-1185">Reference proteome</keyword>
<evidence type="ECO:0000256" key="1">
    <source>
        <dbReference type="ARBA" id="ARBA00022722"/>
    </source>
</evidence>
<dbReference type="PANTHER" id="PTHR42648">
    <property type="entry name" value="TRANSPOSASE, PUTATIVE-RELATED"/>
    <property type="match status" value="1"/>
</dbReference>
<dbReference type="InterPro" id="IPR039537">
    <property type="entry name" value="Retrotran_Ty1/copia-like"/>
</dbReference>